<gene>
    <name evidence="2" type="ORF">G5C60_29320</name>
</gene>
<dbReference type="RefSeq" id="WP_165263942.1">
    <property type="nucleotide sequence ID" value="NZ_JAAKZY010000109.1"/>
</dbReference>
<reference evidence="2 3" key="1">
    <citation type="submission" date="2020-02" db="EMBL/GenBank/DDBJ databases">
        <title>Whole-genome analyses of novel actinobacteria.</title>
        <authorList>
            <person name="Sahin N."/>
            <person name="Gencbay T."/>
        </authorList>
    </citation>
    <scope>NUCLEOTIDE SEQUENCE [LARGE SCALE GENOMIC DNA]</scope>
    <source>
        <strain evidence="2 3">HC44</strain>
    </source>
</reference>
<dbReference type="GO" id="GO:0016298">
    <property type="term" value="F:lipase activity"/>
    <property type="evidence" value="ECO:0007669"/>
    <property type="project" value="TreeGrafter"/>
</dbReference>
<dbReference type="PANTHER" id="PTHR32015">
    <property type="entry name" value="FASTING INDUCED LIPASE"/>
    <property type="match status" value="1"/>
</dbReference>
<evidence type="ECO:0000256" key="1">
    <source>
        <dbReference type="SAM" id="MobiDB-lite"/>
    </source>
</evidence>
<comment type="caution">
    <text evidence="2">The sequence shown here is derived from an EMBL/GenBank/DDBJ whole genome shotgun (WGS) entry which is preliminary data.</text>
</comment>
<dbReference type="Proteomes" id="UP000472335">
    <property type="component" value="Unassembled WGS sequence"/>
</dbReference>
<dbReference type="InterPro" id="IPR029058">
    <property type="entry name" value="AB_hydrolase_fold"/>
</dbReference>
<evidence type="ECO:0000313" key="3">
    <source>
        <dbReference type="Proteomes" id="UP000472335"/>
    </source>
</evidence>
<dbReference type="EMBL" id="JAAKZY010000109">
    <property type="protein sequence ID" value="NGO11584.1"/>
    <property type="molecule type" value="Genomic_DNA"/>
</dbReference>
<dbReference type="PANTHER" id="PTHR32015:SF1">
    <property type="entry name" value="LIPASE"/>
    <property type="match status" value="1"/>
</dbReference>
<evidence type="ECO:0000313" key="2">
    <source>
        <dbReference type="EMBL" id="NGO11584.1"/>
    </source>
</evidence>
<feature type="region of interest" description="Disordered" evidence="1">
    <location>
        <begin position="34"/>
        <end position="65"/>
    </location>
</feature>
<dbReference type="GO" id="GO:0016042">
    <property type="term" value="P:lipid catabolic process"/>
    <property type="evidence" value="ECO:0007669"/>
    <property type="project" value="InterPro"/>
</dbReference>
<dbReference type="AlphaFoldDB" id="A0A6G4VCR0"/>
<accession>A0A6G4VCR0</accession>
<dbReference type="Gene3D" id="3.40.50.1820">
    <property type="entry name" value="alpha/beta hydrolase"/>
    <property type="match status" value="1"/>
</dbReference>
<dbReference type="InterPro" id="IPR002918">
    <property type="entry name" value="Lipase_EstA/Esterase_EstB"/>
</dbReference>
<keyword evidence="3" id="KW-1185">Reference proteome</keyword>
<proteinExistence type="predicted"/>
<dbReference type="Pfam" id="PF01674">
    <property type="entry name" value="Lipase_2"/>
    <property type="match status" value="1"/>
</dbReference>
<sequence>MSVHFVPRTGRSRVITLLVSLIAIAAMVLTNPLSAHSDPRDQARTPQSDEPSAPPLPPGVNNWLCKPSPKHPEPVVLLHGLFATAELNWPYFAPELDKAGYCVFAPTYGTSNGEQPLPAMARMEESAKELKRYVDRVKLATGAKKVDLIGHSAGGLMPRQYLRFEGGAAHVDDFVALGPPNHGTTFKSAFEMLPQWVSDAICPSCLQYSDGSEFLAQLNKDHEVEPGVSYTTISSKLDELILPYTSARLQGDSGQVTNITVQDKCPMSVIDHYGLALDAVPLQWAVNALDRPGPADPAFTPTC</sequence>
<keyword evidence="2" id="KW-0378">Hydrolase</keyword>
<protein>
    <submittedName>
        <fullName evidence="2">Alpha/beta fold hydrolase</fullName>
    </submittedName>
</protein>
<organism evidence="2 3">
    <name type="scientific">Streptomyces scabichelini</name>
    <dbReference type="NCBI Taxonomy" id="2711217"/>
    <lineage>
        <taxon>Bacteria</taxon>
        <taxon>Bacillati</taxon>
        <taxon>Actinomycetota</taxon>
        <taxon>Actinomycetes</taxon>
        <taxon>Kitasatosporales</taxon>
        <taxon>Streptomycetaceae</taxon>
        <taxon>Streptomyces</taxon>
    </lineage>
</organism>
<dbReference type="SUPFAM" id="SSF53474">
    <property type="entry name" value="alpha/beta-Hydrolases"/>
    <property type="match status" value="1"/>
</dbReference>
<name>A0A6G4VCR0_9ACTN</name>